<evidence type="ECO:0000313" key="3">
    <source>
        <dbReference type="EMBL" id="KAK0556974.1"/>
    </source>
</evidence>
<accession>A0AAN6K0K4</accession>
<feature type="compositionally biased region" description="Acidic residues" evidence="1">
    <location>
        <begin position="811"/>
        <end position="841"/>
    </location>
</feature>
<feature type="region of interest" description="Disordered" evidence="1">
    <location>
        <begin position="538"/>
        <end position="585"/>
    </location>
</feature>
<dbReference type="Proteomes" id="UP001176517">
    <property type="component" value="Unassembled WGS sequence"/>
</dbReference>
<keyword evidence="2" id="KW-0472">Membrane</keyword>
<feature type="compositionally biased region" description="Low complexity" evidence="1">
    <location>
        <begin position="545"/>
        <end position="555"/>
    </location>
</feature>
<organism evidence="3 4">
    <name type="scientific">Tilletia horrida</name>
    <dbReference type="NCBI Taxonomy" id="155126"/>
    <lineage>
        <taxon>Eukaryota</taxon>
        <taxon>Fungi</taxon>
        <taxon>Dikarya</taxon>
        <taxon>Basidiomycota</taxon>
        <taxon>Ustilaginomycotina</taxon>
        <taxon>Exobasidiomycetes</taxon>
        <taxon>Tilletiales</taxon>
        <taxon>Tilletiaceae</taxon>
        <taxon>Tilletia</taxon>
    </lineage>
</organism>
<keyword evidence="4" id="KW-1185">Reference proteome</keyword>
<gene>
    <name evidence="3" type="ORF">OC846_000818</name>
</gene>
<keyword evidence="2" id="KW-0812">Transmembrane</keyword>
<proteinExistence type="predicted"/>
<keyword evidence="2" id="KW-1133">Transmembrane helix</keyword>
<comment type="caution">
    <text evidence="3">The sequence shown here is derived from an EMBL/GenBank/DDBJ whole genome shotgun (WGS) entry which is preliminary data.</text>
</comment>
<feature type="region of interest" description="Disordered" evidence="1">
    <location>
        <begin position="957"/>
        <end position="995"/>
    </location>
</feature>
<feature type="compositionally biased region" description="Polar residues" evidence="1">
    <location>
        <begin position="968"/>
        <end position="988"/>
    </location>
</feature>
<feature type="transmembrane region" description="Helical" evidence="2">
    <location>
        <begin position="162"/>
        <end position="188"/>
    </location>
</feature>
<protein>
    <submittedName>
        <fullName evidence="3">Uncharacterized protein</fullName>
    </submittedName>
</protein>
<feature type="region of interest" description="Disordered" evidence="1">
    <location>
        <begin position="808"/>
        <end position="867"/>
    </location>
</feature>
<evidence type="ECO:0000256" key="2">
    <source>
        <dbReference type="SAM" id="Phobius"/>
    </source>
</evidence>
<dbReference type="EMBL" id="JAPDMZ010000009">
    <property type="protein sequence ID" value="KAK0556974.1"/>
    <property type="molecule type" value="Genomic_DNA"/>
</dbReference>
<reference evidence="3" key="1">
    <citation type="journal article" date="2023" name="PhytoFront">
        <title>Draft Genome Resources of Seven Strains of Tilletia horrida, Causal Agent of Kernel Smut of Rice.</title>
        <authorList>
            <person name="Khanal S."/>
            <person name="Antony Babu S."/>
            <person name="Zhou X.G."/>
        </authorList>
    </citation>
    <scope>NUCLEOTIDE SEQUENCE</scope>
    <source>
        <strain evidence="3">TX6</strain>
    </source>
</reference>
<dbReference type="AlphaFoldDB" id="A0AAN6K0K4"/>
<evidence type="ECO:0000313" key="4">
    <source>
        <dbReference type="Proteomes" id="UP001176517"/>
    </source>
</evidence>
<name>A0AAN6K0K4_9BASI</name>
<feature type="transmembrane region" description="Helical" evidence="2">
    <location>
        <begin position="121"/>
        <end position="141"/>
    </location>
</feature>
<sequence>MATLLSRVRNALISAPSSPPAASAATSAVKNATSSTLDTILSYANISSWMLNTPPELTSEDSSATSLPPITLYRAPITAGVNPYQVVAATTAQINNQTTSSGSNTRFRTVSPPSALGGPGLLGFLTSKWFFVLVITTALINRIQHICRPRNRPQPITGWKRIALKLPALTLLLRSVVFLLAISITLALDPPASVVTDTTSSGHQKHILVSLATKHILQPGWKARAWLGYLFLNPETGTFRIEAVSSQAIWAAFLASAAYLITETLIKSLEGGQRSSNPANGALNHNPGLTAAAAIVFSSPSTSSDRTSPGDIPSFNLAGFAFIAHACVFQPDREVNNPGPPTWCLFFSIFLQIAELSTIALASLDKSRPRTNLPITSFFGIVNTAHHLHWTYIGNPTDPFHLSNRFPDALLLLIIGLTACLHAITMIVTEGKIDPSRLLFNPSNLPGMTEDYNVAIIKIGTACLESTRLSGMSKELATIHTPAATWVEMDAMGGACVVSQGSAASTTSGAVRTREAVQHDQVQSSFWGLRRRDASGALKEIGRPGVESGDSSSEGEYGEDERDTISRHGHRSSRRQRADGTSAAPDERFLHQLRSGFALEIRDLRTAADGTLFGRNGHAVPTSSSLSILSGTTRSRSAEVRRFLSTLFRVLLSLVLLSLAWSWSWVPSLLRVKVEDVLLGDTERRRRRRRRKWRRWMRGCQQALSQRWPRYLRLLWHGQNGEQRREQALAAKRREEERRLAERAARVVVGSSSANNTTTGQEGNARTSRDNAHEGLTKEVELRRAFRAMSPSEAAEDGRFWRAMLTADGPEWIDDDDDDSEWREDDEDSDDAEEEVDDENAEGATLSAADQLAARSAQLQRGTHDIRRRRAWRSPSVGLTDDDFDAEEEEQQEGVLSLALAAQQQRGMYTDSAQIASGSGENEDLSQYLLMHMSNVGGSPLTRNRFRSLVGRQASGPITSAIGGMRDGSSSVSSRAGPFTGSSASSSGLRAHGGGVSEERDVLVDVIRMRREAALTRGAGAYQDPTASLLSIPSGTSGAVDEEEQKAEWERERQRLCVICQTENR</sequence>
<evidence type="ECO:0000256" key="1">
    <source>
        <dbReference type="SAM" id="MobiDB-lite"/>
    </source>
</evidence>
<feature type="region of interest" description="Disordered" evidence="1">
    <location>
        <begin position="744"/>
        <end position="777"/>
    </location>
</feature>
<feature type="compositionally biased region" description="Polar residues" evidence="1">
    <location>
        <begin position="750"/>
        <end position="766"/>
    </location>
</feature>
<feature type="compositionally biased region" description="Basic and acidic residues" evidence="1">
    <location>
        <begin position="767"/>
        <end position="777"/>
    </location>
</feature>